<dbReference type="InterPro" id="IPR000198">
    <property type="entry name" value="RhoGAP_dom"/>
</dbReference>
<evidence type="ECO:0000313" key="4">
    <source>
        <dbReference type="Proteomes" id="UP000292702"/>
    </source>
</evidence>
<evidence type="ECO:0000256" key="1">
    <source>
        <dbReference type="SAM" id="MobiDB-lite"/>
    </source>
</evidence>
<dbReference type="Gene3D" id="1.10.555.10">
    <property type="entry name" value="Rho GTPase activation protein"/>
    <property type="match status" value="1"/>
</dbReference>
<protein>
    <recommendedName>
        <fullName evidence="2">Rho-GAP domain-containing protein</fullName>
    </recommendedName>
</protein>
<dbReference type="Proteomes" id="UP000292702">
    <property type="component" value="Unassembled WGS sequence"/>
</dbReference>
<dbReference type="Pfam" id="PF00620">
    <property type="entry name" value="RhoGAP"/>
    <property type="match status" value="1"/>
</dbReference>
<feature type="domain" description="Rho-GAP" evidence="2">
    <location>
        <begin position="135"/>
        <end position="383"/>
    </location>
</feature>
<dbReference type="SUPFAM" id="SSF48350">
    <property type="entry name" value="GTPase activation domain, GAP"/>
    <property type="match status" value="1"/>
</dbReference>
<dbReference type="GO" id="GO:0007165">
    <property type="term" value="P:signal transduction"/>
    <property type="evidence" value="ECO:0007669"/>
    <property type="project" value="InterPro"/>
</dbReference>
<organism evidence="3 4">
    <name type="scientific">Steccherinum ochraceum</name>
    <dbReference type="NCBI Taxonomy" id="92696"/>
    <lineage>
        <taxon>Eukaryota</taxon>
        <taxon>Fungi</taxon>
        <taxon>Dikarya</taxon>
        <taxon>Basidiomycota</taxon>
        <taxon>Agaricomycotina</taxon>
        <taxon>Agaricomycetes</taxon>
        <taxon>Polyporales</taxon>
        <taxon>Steccherinaceae</taxon>
        <taxon>Steccherinum</taxon>
    </lineage>
</organism>
<feature type="region of interest" description="Disordered" evidence="1">
    <location>
        <begin position="15"/>
        <end position="79"/>
    </location>
</feature>
<feature type="region of interest" description="Disordered" evidence="1">
    <location>
        <begin position="261"/>
        <end position="356"/>
    </location>
</feature>
<name>A0A4R0RPS6_9APHY</name>
<dbReference type="STRING" id="92696.A0A4R0RPS6"/>
<feature type="compositionally biased region" description="Polar residues" evidence="1">
    <location>
        <begin position="317"/>
        <end position="327"/>
    </location>
</feature>
<proteinExistence type="predicted"/>
<feature type="compositionally biased region" description="Low complexity" evidence="1">
    <location>
        <begin position="30"/>
        <end position="42"/>
    </location>
</feature>
<feature type="compositionally biased region" description="Pro residues" evidence="1">
    <location>
        <begin position="66"/>
        <end position="76"/>
    </location>
</feature>
<reference evidence="3 4" key="1">
    <citation type="submission" date="2018-11" db="EMBL/GenBank/DDBJ databases">
        <title>Genome assembly of Steccherinum ochraceum LE-BIN_3174, the white-rot fungus of the Steccherinaceae family (The Residual Polyporoid clade, Polyporales, Basidiomycota).</title>
        <authorList>
            <person name="Fedorova T.V."/>
            <person name="Glazunova O.A."/>
            <person name="Landesman E.O."/>
            <person name="Moiseenko K.V."/>
            <person name="Psurtseva N.V."/>
            <person name="Savinova O.S."/>
            <person name="Shakhova N.V."/>
            <person name="Tyazhelova T.V."/>
            <person name="Vasina D.V."/>
        </authorList>
    </citation>
    <scope>NUCLEOTIDE SEQUENCE [LARGE SCALE GENOMIC DNA]</scope>
    <source>
        <strain evidence="3 4">LE-BIN_3174</strain>
    </source>
</reference>
<dbReference type="InterPro" id="IPR008936">
    <property type="entry name" value="Rho_GTPase_activation_prot"/>
</dbReference>
<sequence length="383" mass="42023">MDTESYRLAKACGQDALSASASSPAGWAFSGSGDSSPSSRCDPSTDVRSVDSVGCASSPRRGSRGSPPPLPPPQFPHPDIVTVLRSLKGELRKSKTELTTMVDPDALFEEVRDKERDKTGRQMSEDPRVFGVPLTELSDLAMCMATNGSYQYEVPAVVAGCVEQLYRTGIYQHDLFRALPDREKLQSLVAKFDQPSRLLGSQPSCTSSFTQETMPNLCALLVSYVNALPRPLMPRNLFDALWVCHWTVLLESFEDAGFDREPEALSGSDNSGRRQSLFASETESDESDASPPPSLPSGRRPSILRNGQSRVRRAVSDRNNASGTRRVSFSDPPTEDEDSHANNVSAKEPSDLRQQLQLAVTERDHARNIVKEISSIVERYPSL</sequence>
<dbReference type="AlphaFoldDB" id="A0A4R0RPS6"/>
<evidence type="ECO:0000259" key="2">
    <source>
        <dbReference type="PROSITE" id="PS50238"/>
    </source>
</evidence>
<gene>
    <name evidence="3" type="ORF">EIP91_011433</name>
</gene>
<dbReference type="OrthoDB" id="79452at2759"/>
<accession>A0A4R0RPS6</accession>
<keyword evidence="4" id="KW-1185">Reference proteome</keyword>
<evidence type="ECO:0000313" key="3">
    <source>
        <dbReference type="EMBL" id="TCD68155.1"/>
    </source>
</evidence>
<dbReference type="PROSITE" id="PS50238">
    <property type="entry name" value="RHOGAP"/>
    <property type="match status" value="1"/>
</dbReference>
<feature type="compositionally biased region" description="Polar residues" evidence="1">
    <location>
        <begin position="267"/>
        <end position="278"/>
    </location>
</feature>
<dbReference type="EMBL" id="RWJN01000074">
    <property type="protein sequence ID" value="TCD68155.1"/>
    <property type="molecule type" value="Genomic_DNA"/>
</dbReference>
<comment type="caution">
    <text evidence="3">The sequence shown here is derived from an EMBL/GenBank/DDBJ whole genome shotgun (WGS) entry which is preliminary data.</text>
</comment>